<dbReference type="InterPro" id="IPR011518">
    <property type="entry name" value="Transposase_36"/>
</dbReference>
<evidence type="ECO:0000313" key="1">
    <source>
        <dbReference type="EMBL" id="EQD63038.1"/>
    </source>
</evidence>
<proteinExistence type="predicted"/>
<dbReference type="AlphaFoldDB" id="T1B399"/>
<sequence length="203" mass="23325">MNEGKSHADRNLQFEHINTMAMEFMKENQPVISIDTKKKELIGNFKNNGKEWKASGEYDEVNVYDFMQLAVGKAVPYGIYDMKLNEGYVNVGIDHDTAEFAVESIRKWWNHMGRKRYPDAKKLLITADGGGSNGSRVKLWKIELQEFATETGLEISVCHFPPGTSKWNKIEHRLFSFITKNWRGKPLISVEVIVNLIANTRTR</sequence>
<feature type="non-terminal residue" evidence="1">
    <location>
        <position position="203"/>
    </location>
</feature>
<accession>T1B399</accession>
<organism evidence="1">
    <name type="scientific">mine drainage metagenome</name>
    <dbReference type="NCBI Taxonomy" id="410659"/>
    <lineage>
        <taxon>unclassified sequences</taxon>
        <taxon>metagenomes</taxon>
        <taxon>ecological metagenomes</taxon>
    </lineage>
</organism>
<dbReference type="NCBIfam" id="NF033519">
    <property type="entry name" value="transpos_ISAzo13"/>
    <property type="match status" value="1"/>
</dbReference>
<reference evidence="1" key="2">
    <citation type="journal article" date="2014" name="ISME J.">
        <title>Microbial stratification in low pH oxic and suboxic macroscopic growths along an acid mine drainage.</title>
        <authorList>
            <person name="Mendez-Garcia C."/>
            <person name="Mesa V."/>
            <person name="Sprenger R.R."/>
            <person name="Richter M."/>
            <person name="Diez M.S."/>
            <person name="Solano J."/>
            <person name="Bargiela R."/>
            <person name="Golyshina O.V."/>
            <person name="Manteca A."/>
            <person name="Ramos J.L."/>
            <person name="Gallego J.R."/>
            <person name="Llorente I."/>
            <person name="Martins Dos Santos V.A."/>
            <person name="Jensen O.N."/>
            <person name="Pelaez A.I."/>
            <person name="Sanchez J."/>
            <person name="Ferrer M."/>
        </authorList>
    </citation>
    <scope>NUCLEOTIDE SEQUENCE</scope>
</reference>
<name>T1B399_9ZZZZ</name>
<dbReference type="Pfam" id="PF07592">
    <property type="entry name" value="DDE_Tnp_ISAZ013"/>
    <property type="match status" value="1"/>
</dbReference>
<dbReference type="EMBL" id="AUZZ01001746">
    <property type="protein sequence ID" value="EQD63038.1"/>
    <property type="molecule type" value="Genomic_DNA"/>
</dbReference>
<comment type="caution">
    <text evidence="1">The sequence shown here is derived from an EMBL/GenBank/DDBJ whole genome shotgun (WGS) entry which is preliminary data.</text>
</comment>
<protein>
    <submittedName>
        <fullName evidence="1">Transposase, Rhodopirellula-type</fullName>
    </submittedName>
</protein>
<gene>
    <name evidence="1" type="ORF">B2A_02560</name>
</gene>
<reference evidence="1" key="1">
    <citation type="submission" date="2013-08" db="EMBL/GenBank/DDBJ databases">
        <authorList>
            <person name="Mendez C."/>
            <person name="Richter M."/>
            <person name="Ferrer M."/>
            <person name="Sanchez J."/>
        </authorList>
    </citation>
    <scope>NUCLEOTIDE SEQUENCE</scope>
</reference>